<protein>
    <submittedName>
        <fullName evidence="2">DinB superfamily protein</fullName>
    </submittedName>
</protein>
<dbReference type="SUPFAM" id="SSF109854">
    <property type="entry name" value="DinB/YfiT-like putative metalloenzymes"/>
    <property type="match status" value="1"/>
</dbReference>
<feature type="domain" description="DinB-like" evidence="1">
    <location>
        <begin position="17"/>
        <end position="148"/>
    </location>
</feature>
<name>A0A517TC02_9PLAN</name>
<accession>A0A517TC02</accession>
<proteinExistence type="predicted"/>
<sequence length="161" mass="18059">MLEAILKTAAMNHGLINRLMEDVDDREIDEQPMAGINTPRWILGHIAVTIDYTLITLGEPGRMPEQWFVDFGPGSVPGKHSDNAPEKTELLEAINAGHEEVKKVVVSAPSEKFEEKRTEGFFVEQLPTVGDMVTFLMTTHEAFHIGQLSAWRRMSGRTPLF</sequence>
<evidence type="ECO:0000313" key="2">
    <source>
        <dbReference type="EMBL" id="QDT65889.1"/>
    </source>
</evidence>
<dbReference type="InterPro" id="IPR034660">
    <property type="entry name" value="DinB/YfiT-like"/>
</dbReference>
<dbReference type="AlphaFoldDB" id="A0A517TC02"/>
<gene>
    <name evidence="2" type="ORF">V22_31520</name>
</gene>
<dbReference type="EMBL" id="CP036316">
    <property type="protein sequence ID" value="QDT65889.1"/>
    <property type="molecule type" value="Genomic_DNA"/>
</dbReference>
<dbReference type="KEGG" id="chya:V22_31520"/>
<dbReference type="OrthoDB" id="268680at2"/>
<dbReference type="Proteomes" id="UP000319976">
    <property type="component" value="Chromosome"/>
</dbReference>
<evidence type="ECO:0000313" key="3">
    <source>
        <dbReference type="Proteomes" id="UP000319976"/>
    </source>
</evidence>
<evidence type="ECO:0000259" key="1">
    <source>
        <dbReference type="Pfam" id="PF12867"/>
    </source>
</evidence>
<keyword evidence="3" id="KW-1185">Reference proteome</keyword>
<dbReference type="Pfam" id="PF12867">
    <property type="entry name" value="DinB_2"/>
    <property type="match status" value="1"/>
</dbReference>
<dbReference type="InterPro" id="IPR024775">
    <property type="entry name" value="DinB-like"/>
</dbReference>
<dbReference type="Gene3D" id="1.20.120.450">
    <property type="entry name" value="dinb family like domain"/>
    <property type="match status" value="1"/>
</dbReference>
<reference evidence="2 3" key="1">
    <citation type="submission" date="2019-02" db="EMBL/GenBank/DDBJ databases">
        <title>Deep-cultivation of Planctomycetes and their phenomic and genomic characterization uncovers novel biology.</title>
        <authorList>
            <person name="Wiegand S."/>
            <person name="Jogler M."/>
            <person name="Boedeker C."/>
            <person name="Pinto D."/>
            <person name="Vollmers J."/>
            <person name="Rivas-Marin E."/>
            <person name="Kohn T."/>
            <person name="Peeters S.H."/>
            <person name="Heuer A."/>
            <person name="Rast P."/>
            <person name="Oberbeckmann S."/>
            <person name="Bunk B."/>
            <person name="Jeske O."/>
            <person name="Meyerdierks A."/>
            <person name="Storesund J.E."/>
            <person name="Kallscheuer N."/>
            <person name="Luecker S."/>
            <person name="Lage O.M."/>
            <person name="Pohl T."/>
            <person name="Merkel B.J."/>
            <person name="Hornburger P."/>
            <person name="Mueller R.-W."/>
            <person name="Bruemmer F."/>
            <person name="Labrenz M."/>
            <person name="Spormann A.M."/>
            <person name="Op den Camp H."/>
            <person name="Overmann J."/>
            <person name="Amann R."/>
            <person name="Jetten M.S.M."/>
            <person name="Mascher T."/>
            <person name="Medema M.H."/>
            <person name="Devos D.P."/>
            <person name="Kaster A.-K."/>
            <person name="Ovreas L."/>
            <person name="Rohde M."/>
            <person name="Galperin M.Y."/>
            <person name="Jogler C."/>
        </authorList>
    </citation>
    <scope>NUCLEOTIDE SEQUENCE [LARGE SCALE GENOMIC DNA]</scope>
    <source>
        <strain evidence="2 3">V22</strain>
    </source>
</reference>
<dbReference type="RefSeq" id="WP_145264546.1">
    <property type="nucleotide sequence ID" value="NZ_CP036316.1"/>
</dbReference>
<organism evidence="2 3">
    <name type="scientific">Calycomorphotria hydatis</name>
    <dbReference type="NCBI Taxonomy" id="2528027"/>
    <lineage>
        <taxon>Bacteria</taxon>
        <taxon>Pseudomonadati</taxon>
        <taxon>Planctomycetota</taxon>
        <taxon>Planctomycetia</taxon>
        <taxon>Planctomycetales</taxon>
        <taxon>Planctomycetaceae</taxon>
        <taxon>Calycomorphotria</taxon>
    </lineage>
</organism>